<dbReference type="PANTHER" id="PTHR34236:SF1">
    <property type="entry name" value="DIMETHYL SULFOXIDE REDUCTASE TRANSCRIPTIONAL ACTIVATOR"/>
    <property type="match status" value="1"/>
</dbReference>
<organism evidence="4 5">
    <name type="scientific">Natrialba asiatica (strain ATCC 700177 / DSM 12278 / JCM 9576 / FERM P-10747 / NBRC 102637 / 172P1)</name>
    <dbReference type="NCBI Taxonomy" id="29540"/>
    <lineage>
        <taxon>Archaea</taxon>
        <taxon>Methanobacteriati</taxon>
        <taxon>Methanobacteriota</taxon>
        <taxon>Stenosarchaea group</taxon>
        <taxon>Halobacteria</taxon>
        <taxon>Halobacteriales</taxon>
        <taxon>Natrialbaceae</taxon>
        <taxon>Natrialba</taxon>
    </lineage>
</organism>
<dbReference type="PANTHER" id="PTHR34236">
    <property type="entry name" value="DIMETHYL SULFOXIDE REDUCTASE TRANSCRIPTIONAL ACTIVATOR"/>
    <property type="match status" value="1"/>
</dbReference>
<keyword evidence="2" id="KW-0804">Transcription</keyword>
<dbReference type="RefSeq" id="WP_006108098.1">
    <property type="nucleotide sequence ID" value="NZ_AOIO01000017.1"/>
</dbReference>
<dbReference type="STRING" id="29540.C481_05435"/>
<gene>
    <name evidence="4" type="ORF">C481_05435</name>
</gene>
<dbReference type="AlphaFoldDB" id="M0AYL0"/>
<evidence type="ECO:0000256" key="2">
    <source>
        <dbReference type="ARBA" id="ARBA00023163"/>
    </source>
</evidence>
<dbReference type="InterPro" id="IPR007050">
    <property type="entry name" value="HTH_bacterioopsin"/>
</dbReference>
<dbReference type="Pfam" id="PF04967">
    <property type="entry name" value="HTH_10"/>
    <property type="match status" value="1"/>
</dbReference>
<dbReference type="EMBL" id="AOIO01000017">
    <property type="protein sequence ID" value="ELZ03412.1"/>
    <property type="molecule type" value="Genomic_DNA"/>
</dbReference>
<proteinExistence type="predicted"/>
<keyword evidence="1" id="KW-0805">Transcription regulation</keyword>
<evidence type="ECO:0000313" key="5">
    <source>
        <dbReference type="Proteomes" id="UP000011554"/>
    </source>
</evidence>
<comment type="caution">
    <text evidence="4">The sequence shown here is derived from an EMBL/GenBank/DDBJ whole genome shotgun (WGS) entry which is preliminary data.</text>
</comment>
<feature type="domain" description="HTH bat-type" evidence="3">
    <location>
        <begin position="151"/>
        <end position="202"/>
    </location>
</feature>
<name>M0AYL0_NATA1</name>
<accession>M0AYL0</accession>
<dbReference type="eggNOG" id="arCOG02271">
    <property type="taxonomic scope" value="Archaea"/>
</dbReference>
<evidence type="ECO:0000259" key="3">
    <source>
        <dbReference type="Pfam" id="PF04967"/>
    </source>
</evidence>
<sequence>MPHLRLKLDAAAAEDWLATLSTELPDALFKVLTTIPAGEGLLGIVEVQHTGREPLDHHFEDASQVNSYEVIHEDDQIVLLQFTSRMTESYDVLLTSGTVPQYPVILQDGWFSAELLGSQDGLSEYLDELSVVGIPYEIVSVTHTHDPGELLTERQWQVLTEAVERGYYETSRRCTLVELAETFDINKSSMSKLLQRAEMRIVKEFVAEATR</sequence>
<evidence type="ECO:0000256" key="1">
    <source>
        <dbReference type="ARBA" id="ARBA00023015"/>
    </source>
</evidence>
<dbReference type="OrthoDB" id="51502at2157"/>
<reference evidence="4 5" key="1">
    <citation type="journal article" date="2014" name="PLoS Genet.">
        <title>Phylogenetically driven sequencing of extremely halophilic archaea reveals strategies for static and dynamic osmo-response.</title>
        <authorList>
            <person name="Becker E.A."/>
            <person name="Seitzer P.M."/>
            <person name="Tritt A."/>
            <person name="Larsen D."/>
            <person name="Krusor M."/>
            <person name="Yao A.I."/>
            <person name="Wu D."/>
            <person name="Madern D."/>
            <person name="Eisen J.A."/>
            <person name="Darling A.E."/>
            <person name="Facciotti M.T."/>
        </authorList>
    </citation>
    <scope>NUCLEOTIDE SEQUENCE [LARGE SCALE GENOMIC DNA]</scope>
    <source>
        <strain evidence="4 5">DSM 12278</strain>
    </source>
</reference>
<dbReference type="PATRIC" id="fig|29540.5.peg.1103"/>
<dbReference type="Proteomes" id="UP000011554">
    <property type="component" value="Unassembled WGS sequence"/>
</dbReference>
<evidence type="ECO:0000313" key="4">
    <source>
        <dbReference type="EMBL" id="ELZ03412.1"/>
    </source>
</evidence>
<keyword evidence="5" id="KW-1185">Reference proteome</keyword>
<protein>
    <recommendedName>
        <fullName evidence="3">HTH bat-type domain-containing protein</fullName>
    </recommendedName>
</protein>